<evidence type="ECO:0008006" key="3">
    <source>
        <dbReference type="Google" id="ProtNLM"/>
    </source>
</evidence>
<accession>A0A2N9YHN2</accession>
<organism evidence="1 2">
    <name type="scientific">Beggiatoa leptomitoformis</name>
    <dbReference type="NCBI Taxonomy" id="288004"/>
    <lineage>
        <taxon>Bacteria</taxon>
        <taxon>Pseudomonadati</taxon>
        <taxon>Pseudomonadota</taxon>
        <taxon>Gammaproteobacteria</taxon>
        <taxon>Thiotrichales</taxon>
        <taxon>Thiotrichaceae</taxon>
        <taxon>Beggiatoa</taxon>
    </lineage>
</organism>
<gene>
    <name evidence="1" type="ORF">BLE401_15200</name>
</gene>
<dbReference type="STRING" id="288004.AL038_09110"/>
<evidence type="ECO:0000313" key="2">
    <source>
        <dbReference type="Proteomes" id="UP000234271"/>
    </source>
</evidence>
<proteinExistence type="predicted"/>
<keyword evidence="2" id="KW-1185">Reference proteome</keyword>
<dbReference type="Proteomes" id="UP000234271">
    <property type="component" value="Chromosome"/>
</dbReference>
<protein>
    <recommendedName>
        <fullName evidence="3">Toxin-antitoxin system YwqK family antitoxin</fullName>
    </recommendedName>
</protein>
<sequence length="244" mass="28729">MMLCFSLAKQGEIPMRFMKVLLFPLLLGIAPVAYSEPTLPAVGYPEKEYYENGVVHFEYSYLNEKFHGQVREFYETGEKKGEFNFKEGNLVSSKEFLKDGKLEREIKIVGGNRQETQIQYYQTGEKLRERTLLNNKLNGQETEYYQNGQLKATRSYRNDKRDGYAKGYHNNGKLQGDWEFVDGEPVSALIYYRSGELWMKHHFENGKLNGITEEYDKDGKLVAERYYEDDRLVKRQRVTGFRLW</sequence>
<evidence type="ECO:0000313" key="1">
    <source>
        <dbReference type="EMBL" id="AUI69909.2"/>
    </source>
</evidence>
<dbReference type="SUPFAM" id="SSF82185">
    <property type="entry name" value="Histone H3 K4-specific methyltransferase SET7/9 N-terminal domain"/>
    <property type="match status" value="1"/>
</dbReference>
<dbReference type="InterPro" id="IPR011652">
    <property type="entry name" value="MORN_2"/>
</dbReference>
<dbReference type="Gene3D" id="3.90.930.1">
    <property type="match status" value="2"/>
</dbReference>
<reference evidence="2" key="1">
    <citation type="submission" date="2016-12" db="EMBL/GenBank/DDBJ databases">
        <title>Complete Genome Sequence of Beggiatoa leptomitiformis D-401.</title>
        <authorList>
            <person name="Fomenkov A."/>
            <person name="Vincze T."/>
            <person name="Grabovich M."/>
            <person name="Anton B.P."/>
            <person name="Dubinina G."/>
            <person name="Orlova M."/>
            <person name="Belousova E."/>
            <person name="Roberts R.J."/>
        </authorList>
    </citation>
    <scope>NUCLEOTIDE SEQUENCE [LARGE SCALE GENOMIC DNA]</scope>
    <source>
        <strain evidence="2">D-401</strain>
    </source>
</reference>
<dbReference type="EMBL" id="CP018889">
    <property type="protein sequence ID" value="AUI69909.2"/>
    <property type="molecule type" value="Genomic_DNA"/>
</dbReference>
<dbReference type="AlphaFoldDB" id="A0A2N9YHN2"/>
<dbReference type="Pfam" id="PF07661">
    <property type="entry name" value="MORN_2"/>
    <property type="match status" value="5"/>
</dbReference>
<name>A0A2N9YHN2_9GAMM</name>